<gene>
    <name evidence="10" type="ORF">AB1Y20_012180</name>
</gene>
<dbReference type="Pfam" id="PF01529">
    <property type="entry name" value="DHHC"/>
    <property type="match status" value="1"/>
</dbReference>
<keyword evidence="4 7" id="KW-1133">Transmembrane helix</keyword>
<feature type="region of interest" description="Disordered" evidence="8">
    <location>
        <begin position="379"/>
        <end position="426"/>
    </location>
</feature>
<dbReference type="GO" id="GO:0005794">
    <property type="term" value="C:Golgi apparatus"/>
    <property type="evidence" value="ECO:0007669"/>
    <property type="project" value="TreeGrafter"/>
</dbReference>
<dbReference type="PROSITE" id="PS50216">
    <property type="entry name" value="DHHC"/>
    <property type="match status" value="1"/>
</dbReference>
<keyword evidence="6 7" id="KW-0012">Acyltransferase</keyword>
<comment type="domain">
    <text evidence="7">The DHHC domain is required for palmitoyltransferase activity.</text>
</comment>
<feature type="domain" description="Palmitoyltransferase DHHC" evidence="9">
    <location>
        <begin position="91"/>
        <end position="223"/>
    </location>
</feature>
<keyword evidence="3 7" id="KW-0812">Transmembrane</keyword>
<feature type="transmembrane region" description="Helical" evidence="7">
    <location>
        <begin position="136"/>
        <end position="163"/>
    </location>
</feature>
<comment type="subcellular location">
    <subcellularLocation>
        <location evidence="1">Membrane</location>
        <topology evidence="1">Multi-pass membrane protein</topology>
    </subcellularLocation>
</comment>
<evidence type="ECO:0000313" key="10">
    <source>
        <dbReference type="EMBL" id="KAL1503707.1"/>
    </source>
</evidence>
<dbReference type="EC" id="2.3.1.225" evidence="7"/>
<dbReference type="EMBL" id="JBGBPQ010000021">
    <property type="protein sequence ID" value="KAL1503707.1"/>
    <property type="molecule type" value="Genomic_DNA"/>
</dbReference>
<evidence type="ECO:0000256" key="1">
    <source>
        <dbReference type="ARBA" id="ARBA00004141"/>
    </source>
</evidence>
<dbReference type="GO" id="GO:0005783">
    <property type="term" value="C:endoplasmic reticulum"/>
    <property type="evidence" value="ECO:0007669"/>
    <property type="project" value="TreeGrafter"/>
</dbReference>
<accession>A0AB34INS7</accession>
<evidence type="ECO:0000313" key="11">
    <source>
        <dbReference type="Proteomes" id="UP001515480"/>
    </source>
</evidence>
<evidence type="ECO:0000256" key="5">
    <source>
        <dbReference type="ARBA" id="ARBA00023136"/>
    </source>
</evidence>
<proteinExistence type="inferred from homology"/>
<evidence type="ECO:0000256" key="4">
    <source>
        <dbReference type="ARBA" id="ARBA00022989"/>
    </source>
</evidence>
<sequence length="426" mass="46280">MGVRNHGFERPLDSRQVASWVVFAVFMAFFFVLYAVVHTGAVGITLTVLYALTAVAGAFSGWRAMRIDPSDEGALAKRSGVVPVAPPSSAERKNYCYHCEAYVNVRSKHCRRCNKCVEAFDHHCPWLNTCVGAYNYTYFIALLVSLSCLTAIQMATAIQSAVLHSDEANNKELNDRLGIGATAYVILLCLCAFACFVVWLSLMQLFTFHIGLMSRGMTTYEFIIAQRQKQKAFAQTRGTAPLTWGEKRQLWVQNNAPCFAVCDMCDVSPPAGTTTREKAAIQITGSAKRQPGGFLRMRGSRSQYAGKETVRVRSPDDECAPCSPSSLNNHATESGGRAVANDASSNDVPKDVCAEPSAVYISDAPDVHQDGVLEAACTQTSAHPSMAAQDQVELPRGRIQLEPLDSQPAMPNQACPANGVSRSESS</sequence>
<dbReference type="Proteomes" id="UP001515480">
    <property type="component" value="Unassembled WGS sequence"/>
</dbReference>
<protein>
    <recommendedName>
        <fullName evidence="7">Palmitoyltransferase</fullName>
        <ecNumber evidence="7">2.3.1.225</ecNumber>
    </recommendedName>
</protein>
<evidence type="ECO:0000256" key="2">
    <source>
        <dbReference type="ARBA" id="ARBA00022679"/>
    </source>
</evidence>
<comment type="similarity">
    <text evidence="7">Belongs to the DHHC palmitoyltransferase family.</text>
</comment>
<organism evidence="10 11">
    <name type="scientific">Prymnesium parvum</name>
    <name type="common">Toxic golden alga</name>
    <dbReference type="NCBI Taxonomy" id="97485"/>
    <lineage>
        <taxon>Eukaryota</taxon>
        <taxon>Haptista</taxon>
        <taxon>Haptophyta</taxon>
        <taxon>Prymnesiophyceae</taxon>
        <taxon>Prymnesiales</taxon>
        <taxon>Prymnesiaceae</taxon>
        <taxon>Prymnesium</taxon>
    </lineage>
</organism>
<name>A0AB34INS7_PRYPA</name>
<dbReference type="GO" id="GO:0019706">
    <property type="term" value="F:protein-cysteine S-palmitoyltransferase activity"/>
    <property type="evidence" value="ECO:0007669"/>
    <property type="project" value="UniProtKB-EC"/>
</dbReference>
<evidence type="ECO:0000256" key="6">
    <source>
        <dbReference type="ARBA" id="ARBA00023315"/>
    </source>
</evidence>
<evidence type="ECO:0000256" key="7">
    <source>
        <dbReference type="RuleBase" id="RU079119"/>
    </source>
</evidence>
<feature type="transmembrane region" description="Helical" evidence="7">
    <location>
        <begin position="20"/>
        <end position="37"/>
    </location>
</feature>
<comment type="catalytic activity">
    <reaction evidence="7">
        <text>L-cysteinyl-[protein] + hexadecanoyl-CoA = S-hexadecanoyl-L-cysteinyl-[protein] + CoA</text>
        <dbReference type="Rhea" id="RHEA:36683"/>
        <dbReference type="Rhea" id="RHEA-COMP:10131"/>
        <dbReference type="Rhea" id="RHEA-COMP:11032"/>
        <dbReference type="ChEBI" id="CHEBI:29950"/>
        <dbReference type="ChEBI" id="CHEBI:57287"/>
        <dbReference type="ChEBI" id="CHEBI:57379"/>
        <dbReference type="ChEBI" id="CHEBI:74151"/>
        <dbReference type="EC" id="2.3.1.225"/>
    </reaction>
</comment>
<evidence type="ECO:0000256" key="3">
    <source>
        <dbReference type="ARBA" id="ARBA00022692"/>
    </source>
</evidence>
<dbReference type="GO" id="GO:0016020">
    <property type="term" value="C:membrane"/>
    <property type="evidence" value="ECO:0007669"/>
    <property type="project" value="UniProtKB-SubCell"/>
</dbReference>
<dbReference type="AlphaFoldDB" id="A0AB34INS7"/>
<reference evidence="10 11" key="1">
    <citation type="journal article" date="2024" name="Science">
        <title>Giant polyketide synthase enzymes in the biosynthesis of giant marine polyether toxins.</title>
        <authorList>
            <person name="Fallon T.R."/>
            <person name="Shende V.V."/>
            <person name="Wierzbicki I.H."/>
            <person name="Pendleton A.L."/>
            <person name="Watervoot N.F."/>
            <person name="Auber R.P."/>
            <person name="Gonzalez D.J."/>
            <person name="Wisecaver J.H."/>
            <person name="Moore B.S."/>
        </authorList>
    </citation>
    <scope>NUCLEOTIDE SEQUENCE [LARGE SCALE GENOMIC DNA]</scope>
    <source>
        <strain evidence="10 11">12B1</strain>
    </source>
</reference>
<dbReference type="PANTHER" id="PTHR22883">
    <property type="entry name" value="ZINC FINGER DHHC DOMAIN CONTAINING PROTEIN"/>
    <property type="match status" value="1"/>
</dbReference>
<dbReference type="PANTHER" id="PTHR22883:SF203">
    <property type="entry name" value="PALMITOYLTRANSFERASE"/>
    <property type="match status" value="1"/>
</dbReference>
<keyword evidence="2 7" id="KW-0808">Transferase</keyword>
<comment type="caution">
    <text evidence="10">The sequence shown here is derived from an EMBL/GenBank/DDBJ whole genome shotgun (WGS) entry which is preliminary data.</text>
</comment>
<feature type="transmembrane region" description="Helical" evidence="7">
    <location>
        <begin position="43"/>
        <end position="62"/>
    </location>
</feature>
<dbReference type="InterPro" id="IPR039859">
    <property type="entry name" value="PFA4/ZDH16/20/ERF2-like"/>
</dbReference>
<evidence type="ECO:0000256" key="8">
    <source>
        <dbReference type="SAM" id="MobiDB-lite"/>
    </source>
</evidence>
<evidence type="ECO:0000259" key="9">
    <source>
        <dbReference type="Pfam" id="PF01529"/>
    </source>
</evidence>
<feature type="compositionally biased region" description="Polar residues" evidence="8">
    <location>
        <begin position="323"/>
        <end position="332"/>
    </location>
</feature>
<dbReference type="InterPro" id="IPR001594">
    <property type="entry name" value="Palmitoyltrfase_DHHC"/>
</dbReference>
<feature type="transmembrane region" description="Helical" evidence="7">
    <location>
        <begin position="183"/>
        <end position="208"/>
    </location>
</feature>
<keyword evidence="11" id="KW-1185">Reference proteome</keyword>
<keyword evidence="5 7" id="KW-0472">Membrane</keyword>
<dbReference type="GO" id="GO:0006612">
    <property type="term" value="P:protein targeting to membrane"/>
    <property type="evidence" value="ECO:0007669"/>
    <property type="project" value="TreeGrafter"/>
</dbReference>
<feature type="region of interest" description="Disordered" evidence="8">
    <location>
        <begin position="303"/>
        <end position="350"/>
    </location>
</feature>